<dbReference type="AlphaFoldDB" id="A0A1G8EBT9"/>
<evidence type="ECO:0008006" key="3">
    <source>
        <dbReference type="Google" id="ProtNLM"/>
    </source>
</evidence>
<reference evidence="2" key="1">
    <citation type="submission" date="2016-10" db="EMBL/GenBank/DDBJ databases">
        <authorList>
            <person name="Varghese N."/>
            <person name="Submissions S."/>
        </authorList>
    </citation>
    <scope>NUCLEOTIDE SEQUENCE [LARGE SCALE GENOMIC DNA]</scope>
    <source>
        <strain evidence="2">CCM 7469</strain>
    </source>
</reference>
<dbReference type="Proteomes" id="UP000199636">
    <property type="component" value="Unassembled WGS sequence"/>
</dbReference>
<evidence type="ECO:0000313" key="1">
    <source>
        <dbReference type="EMBL" id="SDH67353.1"/>
    </source>
</evidence>
<organism evidence="1 2">
    <name type="scientific">Pseudomonas panipatensis</name>
    <dbReference type="NCBI Taxonomy" id="428992"/>
    <lineage>
        <taxon>Bacteria</taxon>
        <taxon>Pseudomonadati</taxon>
        <taxon>Pseudomonadota</taxon>
        <taxon>Gammaproteobacteria</taxon>
        <taxon>Pseudomonadales</taxon>
        <taxon>Pseudomonadaceae</taxon>
        <taxon>Pseudomonas</taxon>
    </lineage>
</organism>
<dbReference type="PANTHER" id="PTHR39166">
    <property type="entry name" value="BLL1166 PROTEIN"/>
    <property type="match status" value="1"/>
</dbReference>
<name>A0A1G8EBT9_9PSED</name>
<dbReference type="PANTHER" id="PTHR39166:SF1">
    <property type="entry name" value="BLL1166 PROTEIN"/>
    <property type="match status" value="1"/>
</dbReference>
<protein>
    <recommendedName>
        <fullName evidence="3">Nucleotidyltransferase family protein</fullName>
    </recommendedName>
</protein>
<dbReference type="InterPro" id="IPR009267">
    <property type="entry name" value="NTP_transf_6"/>
</dbReference>
<keyword evidence="2" id="KW-1185">Reference proteome</keyword>
<dbReference type="STRING" id="428992.SAMN05216272_102456"/>
<sequence length="189" mass="21498">MSRVALRTAADLLALLAADPERMRLLRALRDECQAQAWIGAGFVRNLAWDALHGHAEPTPLADVDVLYFAPEQLAAEADARIERALRRRCADVPWSVRNQARMHLRNGDRAYRDLADALCHWPEVCTALAVRLRGDALELLAPLGIDDLLALRVRPTEHFRGKPEVYRQRLLDKAWQRRWPLLRIDCAG</sequence>
<dbReference type="Pfam" id="PF06042">
    <property type="entry name" value="NTP_transf_6"/>
    <property type="match status" value="1"/>
</dbReference>
<evidence type="ECO:0000313" key="2">
    <source>
        <dbReference type="Proteomes" id="UP000199636"/>
    </source>
</evidence>
<proteinExistence type="predicted"/>
<accession>A0A1G8EBT9</accession>
<gene>
    <name evidence="1" type="ORF">SAMN05216272_102456</name>
</gene>
<dbReference type="EMBL" id="FNDS01000002">
    <property type="protein sequence ID" value="SDH67353.1"/>
    <property type="molecule type" value="Genomic_DNA"/>
</dbReference>